<reference evidence="2" key="2">
    <citation type="submission" date="2015-03" db="UniProtKB">
        <authorList>
            <consortium name="EnsemblPlants"/>
        </authorList>
    </citation>
    <scope>IDENTIFICATION</scope>
</reference>
<evidence type="ECO:0000313" key="2">
    <source>
        <dbReference type="EnsemblPlants" id="OBART11G08710.1"/>
    </source>
</evidence>
<dbReference type="PaxDb" id="65489-OBART11G08690.1"/>
<feature type="region of interest" description="Disordered" evidence="1">
    <location>
        <begin position="99"/>
        <end position="118"/>
    </location>
</feature>
<evidence type="ECO:0000256" key="1">
    <source>
        <dbReference type="SAM" id="MobiDB-lite"/>
    </source>
</evidence>
<keyword evidence="3" id="KW-1185">Reference proteome</keyword>
<evidence type="ECO:0000313" key="3">
    <source>
        <dbReference type="Proteomes" id="UP000026960"/>
    </source>
</evidence>
<accession>A0A0D3HK96</accession>
<protein>
    <submittedName>
        <fullName evidence="2">Uncharacterized protein</fullName>
    </submittedName>
</protein>
<proteinExistence type="predicted"/>
<reference evidence="2" key="1">
    <citation type="journal article" date="2009" name="Rice">
        <title>De Novo Next Generation Sequencing of Plant Genomes.</title>
        <authorList>
            <person name="Rounsley S."/>
            <person name="Marri P.R."/>
            <person name="Yu Y."/>
            <person name="He R."/>
            <person name="Sisneros N."/>
            <person name="Goicoechea J.L."/>
            <person name="Lee S.J."/>
            <person name="Angelova A."/>
            <person name="Kudrna D."/>
            <person name="Luo M."/>
            <person name="Affourtit J."/>
            <person name="Desany B."/>
            <person name="Knight J."/>
            <person name="Niazi F."/>
            <person name="Egholm M."/>
            <person name="Wing R.A."/>
        </authorList>
    </citation>
    <scope>NUCLEOTIDE SEQUENCE [LARGE SCALE GENOMIC DNA]</scope>
    <source>
        <strain evidence="2">IRGC 105608</strain>
    </source>
</reference>
<dbReference type="Proteomes" id="UP000026960">
    <property type="component" value="Chromosome 11"/>
</dbReference>
<dbReference type="EnsemblPlants" id="OBART11G08690.1">
    <property type="protein sequence ID" value="OBART11G08690.1"/>
    <property type="gene ID" value="OBART11G08690"/>
</dbReference>
<dbReference type="EnsemblPlants" id="OBART11G08710.1">
    <property type="protein sequence ID" value="OBART11G08710.1"/>
    <property type="gene ID" value="OBART11G08710"/>
</dbReference>
<sequence length="118" mass="13290">MRNAHEKTKISMLPFESHCRRHCPHISVVIVAIASLNRGNYQGPRGVGDHIKQLLTFKWPDLVASDIGEERSGTPEMVATNPDPKRVKTMPIMATKARGGEWTNRTAVQGWRCRRSQS</sequence>
<name>A0A0D3HK96_9ORYZ</name>
<dbReference type="Gramene" id="OBART11G08710.1">
    <property type="protein sequence ID" value="OBART11G08710.1"/>
    <property type="gene ID" value="OBART11G08710"/>
</dbReference>
<organism evidence="2">
    <name type="scientific">Oryza barthii</name>
    <dbReference type="NCBI Taxonomy" id="65489"/>
    <lineage>
        <taxon>Eukaryota</taxon>
        <taxon>Viridiplantae</taxon>
        <taxon>Streptophyta</taxon>
        <taxon>Embryophyta</taxon>
        <taxon>Tracheophyta</taxon>
        <taxon>Spermatophyta</taxon>
        <taxon>Magnoliopsida</taxon>
        <taxon>Liliopsida</taxon>
        <taxon>Poales</taxon>
        <taxon>Poaceae</taxon>
        <taxon>BOP clade</taxon>
        <taxon>Oryzoideae</taxon>
        <taxon>Oryzeae</taxon>
        <taxon>Oryzinae</taxon>
        <taxon>Oryza</taxon>
    </lineage>
</organism>
<dbReference type="Gramene" id="OBART11G08690.1">
    <property type="protein sequence ID" value="OBART11G08690.1"/>
    <property type="gene ID" value="OBART11G08690"/>
</dbReference>
<dbReference type="AlphaFoldDB" id="A0A0D3HK96"/>
<dbReference type="HOGENOM" id="CLU_2112904_0_0_1"/>